<reference evidence="2 3" key="1">
    <citation type="submission" date="2016-10" db="EMBL/GenBank/DDBJ databases">
        <authorList>
            <person name="de Groot N.N."/>
        </authorList>
    </citation>
    <scope>NUCLEOTIDE SEQUENCE [LARGE SCALE GENOMIC DNA]</scope>
    <source>
        <strain evidence="2 3">MT12</strain>
    </source>
</reference>
<evidence type="ECO:0000313" key="2">
    <source>
        <dbReference type="EMBL" id="SEC26238.1"/>
    </source>
</evidence>
<dbReference type="RefSeq" id="WP_092114880.1">
    <property type="nucleotide sequence ID" value="NZ_FNTH01000001.1"/>
</dbReference>
<keyword evidence="1" id="KW-0472">Membrane</keyword>
<gene>
    <name evidence="2" type="ORF">SAMN05444164_1414</name>
</gene>
<feature type="transmembrane region" description="Helical" evidence="1">
    <location>
        <begin position="35"/>
        <end position="59"/>
    </location>
</feature>
<feature type="transmembrane region" description="Helical" evidence="1">
    <location>
        <begin position="7"/>
        <end position="29"/>
    </location>
</feature>
<proteinExistence type="predicted"/>
<accession>A0A1H4R358</accession>
<dbReference type="AlphaFoldDB" id="A0A1H4R358"/>
<organism evidence="2 3">
    <name type="scientific">Bradyrhizobium erythrophlei</name>
    <dbReference type="NCBI Taxonomy" id="1437360"/>
    <lineage>
        <taxon>Bacteria</taxon>
        <taxon>Pseudomonadati</taxon>
        <taxon>Pseudomonadota</taxon>
        <taxon>Alphaproteobacteria</taxon>
        <taxon>Hyphomicrobiales</taxon>
        <taxon>Nitrobacteraceae</taxon>
        <taxon>Bradyrhizobium</taxon>
    </lineage>
</organism>
<protein>
    <submittedName>
        <fullName evidence="2">Uncharacterized protein</fullName>
    </submittedName>
</protein>
<evidence type="ECO:0000256" key="1">
    <source>
        <dbReference type="SAM" id="Phobius"/>
    </source>
</evidence>
<keyword evidence="1" id="KW-0812">Transmembrane</keyword>
<name>A0A1H4R358_9BRAD</name>
<evidence type="ECO:0000313" key="3">
    <source>
        <dbReference type="Proteomes" id="UP000198992"/>
    </source>
</evidence>
<dbReference type="EMBL" id="FNTH01000001">
    <property type="protein sequence ID" value="SEC26238.1"/>
    <property type="molecule type" value="Genomic_DNA"/>
</dbReference>
<keyword evidence="1" id="KW-1133">Transmembrane helix</keyword>
<dbReference type="Proteomes" id="UP000198992">
    <property type="component" value="Unassembled WGS sequence"/>
</dbReference>
<sequence>MSNDDHQVPYLVAGLTVGCAGLALTSAIVSKDQAALSQFFTTANSLFNVGTGAIIGLLAGQRHR</sequence>